<dbReference type="Proteomes" id="UP000049983">
    <property type="component" value="Unassembled WGS sequence"/>
</dbReference>
<organism evidence="1 2">
    <name type="scientific">Roseibium album</name>
    <dbReference type="NCBI Taxonomy" id="311410"/>
    <lineage>
        <taxon>Bacteria</taxon>
        <taxon>Pseudomonadati</taxon>
        <taxon>Pseudomonadota</taxon>
        <taxon>Alphaproteobacteria</taxon>
        <taxon>Hyphomicrobiales</taxon>
        <taxon>Stappiaceae</taxon>
        <taxon>Roseibium</taxon>
    </lineage>
</organism>
<keyword evidence="2" id="KW-1185">Reference proteome</keyword>
<reference evidence="2" key="1">
    <citation type="submission" date="2015-07" db="EMBL/GenBank/DDBJ databases">
        <authorList>
            <person name="Rodrigo-Torres Lidia"/>
            <person name="Arahal R.David."/>
        </authorList>
    </citation>
    <scope>NUCLEOTIDE SEQUENCE [LARGE SCALE GENOMIC DNA]</scope>
    <source>
        <strain evidence="2">CECT 5096</strain>
    </source>
</reference>
<sequence length="162" mass="18154">MTDQNSNDQLPTIQPDKFYDPSEIVLVGMNISGINSPRAADVKIDTEGSNSFSRIALQLWHTPNCELALVNAYIYEGRKYELPKPKIMVVSGKGEELPGNYFPNNRPLKFWRMSKLARTAEVTVEEGLLETLVLEANLPGRRSPNSYAANMQMAHRSGRLNS</sequence>
<name>A0A0M7A836_9HYPH</name>
<proteinExistence type="predicted"/>
<dbReference type="STRING" id="311410.LA5095_01401"/>
<protein>
    <submittedName>
        <fullName evidence="1">Uncharacterized protein</fullName>
    </submittedName>
</protein>
<evidence type="ECO:0000313" key="1">
    <source>
        <dbReference type="EMBL" id="CTQ70767.1"/>
    </source>
</evidence>
<evidence type="ECO:0000313" key="2">
    <source>
        <dbReference type="Proteomes" id="UP000049983"/>
    </source>
</evidence>
<dbReference type="OrthoDB" id="8017333at2"/>
<dbReference type="RefSeq" id="WP_055113386.1">
    <property type="nucleotide sequence ID" value="NZ_CANKXR010000020.1"/>
</dbReference>
<dbReference type="EMBL" id="CXWC01000010">
    <property type="protein sequence ID" value="CTQ70767.1"/>
    <property type="molecule type" value="Genomic_DNA"/>
</dbReference>
<accession>A0A0M7A836</accession>
<dbReference type="AlphaFoldDB" id="A0A0M7A836"/>
<gene>
    <name evidence="1" type="ORF">LA5096_02656</name>
</gene>
<dbReference type="GeneID" id="97670030"/>